<feature type="region of interest" description="Disordered" evidence="1">
    <location>
        <begin position="1"/>
        <end position="41"/>
    </location>
</feature>
<evidence type="ECO:0000256" key="1">
    <source>
        <dbReference type="SAM" id="MobiDB-lite"/>
    </source>
</evidence>
<dbReference type="Proteomes" id="UP000188268">
    <property type="component" value="Unassembled WGS sequence"/>
</dbReference>
<evidence type="ECO:0000313" key="3">
    <source>
        <dbReference type="Proteomes" id="UP000188268"/>
    </source>
</evidence>
<comment type="caution">
    <text evidence="2">The sequence shown here is derived from an EMBL/GenBank/DDBJ whole genome shotgun (WGS) entry which is preliminary data.</text>
</comment>
<evidence type="ECO:0000313" key="2">
    <source>
        <dbReference type="EMBL" id="OMO94588.1"/>
    </source>
</evidence>
<dbReference type="EMBL" id="AWWV01007811">
    <property type="protein sequence ID" value="OMO94588.1"/>
    <property type="molecule type" value="Genomic_DNA"/>
</dbReference>
<sequence length="74" mass="7914">MPLPDHNPIQSWAPSSGVLPGGTSTDDVVPLEGTGDSDNYQNDDEFEVEAVVGSSSLIWATKLPRIKVTEQLTC</sequence>
<keyword evidence="3" id="KW-1185">Reference proteome</keyword>
<accession>A0A1R3JI87</accession>
<dbReference type="AlphaFoldDB" id="A0A1R3JI87"/>
<organism evidence="2 3">
    <name type="scientific">Corchorus capsularis</name>
    <name type="common">Jute</name>
    <dbReference type="NCBI Taxonomy" id="210143"/>
    <lineage>
        <taxon>Eukaryota</taxon>
        <taxon>Viridiplantae</taxon>
        <taxon>Streptophyta</taxon>
        <taxon>Embryophyta</taxon>
        <taxon>Tracheophyta</taxon>
        <taxon>Spermatophyta</taxon>
        <taxon>Magnoliopsida</taxon>
        <taxon>eudicotyledons</taxon>
        <taxon>Gunneridae</taxon>
        <taxon>Pentapetalae</taxon>
        <taxon>rosids</taxon>
        <taxon>malvids</taxon>
        <taxon>Malvales</taxon>
        <taxon>Malvaceae</taxon>
        <taxon>Grewioideae</taxon>
        <taxon>Apeibeae</taxon>
        <taxon>Corchorus</taxon>
    </lineage>
</organism>
<dbReference type="Gramene" id="OMO94588">
    <property type="protein sequence ID" value="OMO94588"/>
    <property type="gene ID" value="CCACVL1_05918"/>
</dbReference>
<reference evidence="2 3" key="1">
    <citation type="submission" date="2013-09" db="EMBL/GenBank/DDBJ databases">
        <title>Corchorus capsularis genome sequencing.</title>
        <authorList>
            <person name="Alam M."/>
            <person name="Haque M.S."/>
            <person name="Islam M.S."/>
            <person name="Emdad E.M."/>
            <person name="Islam M.M."/>
            <person name="Ahmed B."/>
            <person name="Halim A."/>
            <person name="Hossen Q.M.M."/>
            <person name="Hossain M.Z."/>
            <person name="Ahmed R."/>
            <person name="Khan M.M."/>
            <person name="Islam R."/>
            <person name="Rashid M.M."/>
            <person name="Khan S.A."/>
            <person name="Rahman M.S."/>
            <person name="Alam M."/>
        </authorList>
    </citation>
    <scope>NUCLEOTIDE SEQUENCE [LARGE SCALE GENOMIC DNA]</scope>
    <source>
        <strain evidence="3">cv. CVL-1</strain>
        <tissue evidence="2">Whole seedling</tissue>
    </source>
</reference>
<name>A0A1R3JI87_COCAP</name>
<gene>
    <name evidence="2" type="ORF">CCACVL1_05918</name>
</gene>
<proteinExistence type="predicted"/>
<protein>
    <submittedName>
        <fullName evidence="2">Uncharacterized protein</fullName>
    </submittedName>
</protein>